<sequence>MAQLSLFASAISAMIKSPVKTYDECVANGMTIKPSQILDLDTIYKKTLNRIESKDIVPPKNIFSNSVIQIQIFVKPISGDSKSTFVDPNITVLEFKDIIYAKFGFDIKTMRLIFNGKQLIDDKTLSSYNIEKGSTIQVLSKVVGGCDFFVIREDLLDPQYDYDFTNLRDNGTTFIRGMELYKRPYGWERIAVNVSRYGHDRTWLGSVGDSPHEWPVSYHGTRREFIESIINEGYLVSRGVNFAFGRGIYSSPYIEIAEQYAPEFENNNIRYKAVFQNRVNPEGLTRYCGRTYWRTPMDDDIRPYGLCIKRSR</sequence>
<proteinExistence type="predicted"/>
<dbReference type="InterPro" id="IPR019956">
    <property type="entry name" value="Ubiquitin_dom"/>
</dbReference>
<dbReference type="CDD" id="cd17039">
    <property type="entry name" value="Ubl_ubiquitin_like"/>
    <property type="match status" value="1"/>
</dbReference>
<evidence type="ECO:0000259" key="1">
    <source>
        <dbReference type="PROSITE" id="PS50053"/>
    </source>
</evidence>
<dbReference type="SMART" id="SM00213">
    <property type="entry name" value="UBQ"/>
    <property type="match status" value="1"/>
</dbReference>
<gene>
    <name evidence="2" type="ORF">RclHR1_10710003</name>
</gene>
<dbReference type="PROSITE" id="PS50053">
    <property type="entry name" value="UBIQUITIN_2"/>
    <property type="match status" value="1"/>
</dbReference>
<dbReference type="PRINTS" id="PR00348">
    <property type="entry name" value="UBIQUITIN"/>
</dbReference>
<dbReference type="EMBL" id="BEXD01000082">
    <property type="protein sequence ID" value="GBB84084.1"/>
    <property type="molecule type" value="Genomic_DNA"/>
</dbReference>
<dbReference type="Gene3D" id="3.10.20.90">
    <property type="entry name" value="Phosphatidylinositol 3-kinase Catalytic Subunit, Chain A, domain 1"/>
    <property type="match status" value="1"/>
</dbReference>
<dbReference type="PANTHER" id="PTHR36649:SF29">
    <property type="entry name" value="PARP CATALYTIC DOMAIN-CONTAINING PROTEIN-RELATED"/>
    <property type="match status" value="1"/>
</dbReference>
<comment type="caution">
    <text evidence="2">The sequence shown here is derived from an EMBL/GenBank/DDBJ whole genome shotgun (WGS) entry which is preliminary data.</text>
</comment>
<dbReference type="SUPFAM" id="SSF54236">
    <property type="entry name" value="Ubiquitin-like"/>
    <property type="match status" value="1"/>
</dbReference>
<protein>
    <recommendedName>
        <fullName evidence="1">Ubiquitin-like domain-containing protein</fullName>
    </recommendedName>
</protein>
<feature type="domain" description="Ubiquitin-like" evidence="1">
    <location>
        <begin position="70"/>
        <end position="145"/>
    </location>
</feature>
<dbReference type="Gene3D" id="3.90.228.10">
    <property type="match status" value="1"/>
</dbReference>
<reference evidence="2 3" key="1">
    <citation type="submission" date="2017-11" db="EMBL/GenBank/DDBJ databases">
        <title>The genome of Rhizophagus clarus HR1 reveals common genetic basis of auxotrophy among arbuscular mycorrhizal fungi.</title>
        <authorList>
            <person name="Kobayashi Y."/>
        </authorList>
    </citation>
    <scope>NUCLEOTIDE SEQUENCE [LARGE SCALE GENOMIC DNA]</scope>
    <source>
        <strain evidence="2 3">HR1</strain>
    </source>
</reference>
<keyword evidence="3" id="KW-1185">Reference proteome</keyword>
<dbReference type="STRING" id="94130.A0A2Z6QH14"/>
<dbReference type="SUPFAM" id="SSF56399">
    <property type="entry name" value="ADP-ribosylation"/>
    <property type="match status" value="1"/>
</dbReference>
<dbReference type="AlphaFoldDB" id="A0A2Z6QH14"/>
<dbReference type="PANTHER" id="PTHR36649">
    <property type="entry name" value="UBIQUITIN-LIKE DOMAIN-CONTAINING PROTEIN"/>
    <property type="match status" value="1"/>
</dbReference>
<evidence type="ECO:0000313" key="3">
    <source>
        <dbReference type="Proteomes" id="UP000247702"/>
    </source>
</evidence>
<organism evidence="2 3">
    <name type="scientific">Rhizophagus clarus</name>
    <dbReference type="NCBI Taxonomy" id="94130"/>
    <lineage>
        <taxon>Eukaryota</taxon>
        <taxon>Fungi</taxon>
        <taxon>Fungi incertae sedis</taxon>
        <taxon>Mucoromycota</taxon>
        <taxon>Glomeromycotina</taxon>
        <taxon>Glomeromycetes</taxon>
        <taxon>Glomerales</taxon>
        <taxon>Glomeraceae</taxon>
        <taxon>Rhizophagus</taxon>
    </lineage>
</organism>
<dbReference type="InterPro" id="IPR000626">
    <property type="entry name" value="Ubiquitin-like_dom"/>
</dbReference>
<name>A0A2Z6QH14_9GLOM</name>
<dbReference type="Pfam" id="PF00240">
    <property type="entry name" value="ubiquitin"/>
    <property type="match status" value="1"/>
</dbReference>
<dbReference type="Proteomes" id="UP000247702">
    <property type="component" value="Unassembled WGS sequence"/>
</dbReference>
<dbReference type="InterPro" id="IPR029071">
    <property type="entry name" value="Ubiquitin-like_domsf"/>
</dbReference>
<evidence type="ECO:0000313" key="2">
    <source>
        <dbReference type="EMBL" id="GBB84084.1"/>
    </source>
</evidence>
<accession>A0A2Z6QH14</accession>